<evidence type="ECO:0000313" key="4">
    <source>
        <dbReference type="EMBL" id="SFT51270.1"/>
    </source>
</evidence>
<keyword evidence="1" id="KW-0597">Phosphoprotein</keyword>
<evidence type="ECO:0000259" key="2">
    <source>
        <dbReference type="PROSITE" id="PS50110"/>
    </source>
</evidence>
<gene>
    <name evidence="4" type="ORF">SAMN05216474_0993</name>
</gene>
<dbReference type="EMBL" id="FPAS01000001">
    <property type="protein sequence ID" value="SFT51270.1"/>
    <property type="molecule type" value="Genomic_DNA"/>
</dbReference>
<dbReference type="Pfam" id="PF00072">
    <property type="entry name" value="Response_reg"/>
    <property type="match status" value="1"/>
</dbReference>
<dbReference type="SMART" id="SM00448">
    <property type="entry name" value="REC"/>
    <property type="match status" value="1"/>
</dbReference>
<keyword evidence="5" id="KW-1185">Reference proteome</keyword>
<dbReference type="InterPro" id="IPR007492">
    <property type="entry name" value="LytTR_DNA-bd_dom"/>
</dbReference>
<accession>A0A1I6YLB0</accession>
<dbReference type="Gene3D" id="3.40.50.2300">
    <property type="match status" value="1"/>
</dbReference>
<evidence type="ECO:0000259" key="3">
    <source>
        <dbReference type="PROSITE" id="PS50930"/>
    </source>
</evidence>
<dbReference type="AlphaFoldDB" id="A0A1I6YLB0"/>
<dbReference type="InterPro" id="IPR001789">
    <property type="entry name" value="Sig_transdc_resp-reg_receiver"/>
</dbReference>
<evidence type="ECO:0000313" key="5">
    <source>
        <dbReference type="Proteomes" id="UP000236454"/>
    </source>
</evidence>
<protein>
    <submittedName>
        <fullName evidence="4">Two component transcriptional regulator, LytTR family</fullName>
    </submittedName>
</protein>
<dbReference type="PROSITE" id="PS50930">
    <property type="entry name" value="HTH_LYTTR"/>
    <property type="match status" value="1"/>
</dbReference>
<dbReference type="PANTHER" id="PTHR37299">
    <property type="entry name" value="TRANSCRIPTIONAL REGULATOR-RELATED"/>
    <property type="match status" value="1"/>
</dbReference>
<dbReference type="Proteomes" id="UP000236454">
    <property type="component" value="Unassembled WGS sequence"/>
</dbReference>
<feature type="domain" description="Response regulatory" evidence="2">
    <location>
        <begin position="2"/>
        <end position="115"/>
    </location>
</feature>
<organism evidence="4 5">
    <name type="scientific">Lishizhenia tianjinensis</name>
    <dbReference type="NCBI Taxonomy" id="477690"/>
    <lineage>
        <taxon>Bacteria</taxon>
        <taxon>Pseudomonadati</taxon>
        <taxon>Bacteroidota</taxon>
        <taxon>Flavobacteriia</taxon>
        <taxon>Flavobacteriales</taxon>
        <taxon>Crocinitomicaceae</taxon>
        <taxon>Lishizhenia</taxon>
    </lineage>
</organism>
<feature type="domain" description="HTH LytTR-type" evidence="3">
    <location>
        <begin position="128"/>
        <end position="231"/>
    </location>
</feature>
<dbReference type="GO" id="GO:0003677">
    <property type="term" value="F:DNA binding"/>
    <property type="evidence" value="ECO:0007669"/>
    <property type="project" value="InterPro"/>
</dbReference>
<dbReference type="Gene3D" id="2.40.50.1020">
    <property type="entry name" value="LytTr DNA-binding domain"/>
    <property type="match status" value="1"/>
</dbReference>
<dbReference type="SUPFAM" id="SSF52172">
    <property type="entry name" value="CheY-like"/>
    <property type="match status" value="1"/>
</dbReference>
<dbReference type="RefSeq" id="WP_090247053.1">
    <property type="nucleotide sequence ID" value="NZ_FPAS01000001.1"/>
</dbReference>
<evidence type="ECO:0000256" key="1">
    <source>
        <dbReference type="PROSITE-ProRule" id="PRU00169"/>
    </source>
</evidence>
<sequence>MKILIVDDELLARRIIRKIISEHFPTFEFTREASNLNEAITIIKEDKPDLIFLDIQLKDKNSFEIFEQLDHNELNIIFVTAYEQYGIKAFEVGAKHYILKPIEEEKLIDATEKVMRIMQNKNVELGKISIPYNSDYKILETQKIIFAQADGAYCKIFMKDNAEEYLSKPLNYIEEKLKNFSSFFRIHKSFLVNGDFIESIARDKSSLLLTSGETLPIARSRRDDFKAFISEYF</sequence>
<dbReference type="InterPro" id="IPR011006">
    <property type="entry name" value="CheY-like_superfamily"/>
</dbReference>
<dbReference type="GO" id="GO:0000156">
    <property type="term" value="F:phosphorelay response regulator activity"/>
    <property type="evidence" value="ECO:0007669"/>
    <property type="project" value="InterPro"/>
</dbReference>
<dbReference type="STRING" id="477690.SAMN05216474_0993"/>
<dbReference type="PANTHER" id="PTHR37299:SF1">
    <property type="entry name" value="STAGE 0 SPORULATION PROTEIN A HOMOLOG"/>
    <property type="match status" value="1"/>
</dbReference>
<dbReference type="PROSITE" id="PS50110">
    <property type="entry name" value="RESPONSE_REGULATORY"/>
    <property type="match status" value="1"/>
</dbReference>
<reference evidence="4 5" key="1">
    <citation type="submission" date="2016-10" db="EMBL/GenBank/DDBJ databases">
        <authorList>
            <person name="de Groot N.N."/>
        </authorList>
    </citation>
    <scope>NUCLEOTIDE SEQUENCE [LARGE SCALE GENOMIC DNA]</scope>
    <source>
        <strain evidence="4 5">CGMCC 1.7005</strain>
    </source>
</reference>
<dbReference type="Pfam" id="PF04397">
    <property type="entry name" value="LytTR"/>
    <property type="match status" value="1"/>
</dbReference>
<dbReference type="OrthoDB" id="2168082at2"/>
<dbReference type="SMART" id="SM00850">
    <property type="entry name" value="LytTR"/>
    <property type="match status" value="1"/>
</dbReference>
<proteinExistence type="predicted"/>
<dbReference type="InterPro" id="IPR046947">
    <property type="entry name" value="LytR-like"/>
</dbReference>
<feature type="modified residue" description="4-aspartylphosphate" evidence="1">
    <location>
        <position position="54"/>
    </location>
</feature>
<name>A0A1I6YLB0_9FLAO</name>